<comment type="caution">
    <text evidence="2">The sequence shown here is derived from an EMBL/GenBank/DDBJ whole genome shotgun (WGS) entry which is preliminary data.</text>
</comment>
<dbReference type="Proteomes" id="UP000290253">
    <property type="component" value="Unassembled WGS sequence"/>
</dbReference>
<organism evidence="2 3">
    <name type="scientific">Silvibacterium dinghuense</name>
    <dbReference type="NCBI Taxonomy" id="1560006"/>
    <lineage>
        <taxon>Bacteria</taxon>
        <taxon>Pseudomonadati</taxon>
        <taxon>Acidobacteriota</taxon>
        <taxon>Terriglobia</taxon>
        <taxon>Terriglobales</taxon>
        <taxon>Acidobacteriaceae</taxon>
        <taxon>Silvibacterium</taxon>
    </lineage>
</organism>
<evidence type="ECO:0000313" key="3">
    <source>
        <dbReference type="Proteomes" id="UP000290253"/>
    </source>
</evidence>
<protein>
    <submittedName>
        <fullName evidence="2">Cold-shock protein</fullName>
    </submittedName>
</protein>
<sequence length="109" mass="11897">MPRDPGLEELIHSVLGEPPGLTEKAMFGGWAYLLHGNLLCGARTGSLMLRIGRDNEAWALALPGVAPMVSRGRRMSGYVRALPEAYADDATFQRLMEAAIAFTRTLPKK</sequence>
<dbReference type="OrthoDB" id="214902at2"/>
<name>A0A4Q1SJ64_9BACT</name>
<dbReference type="SUPFAM" id="SSF159894">
    <property type="entry name" value="YgaC/TfoX-N like"/>
    <property type="match status" value="1"/>
</dbReference>
<reference evidence="2 3" key="1">
    <citation type="journal article" date="2016" name="Int. J. Syst. Evol. Microbiol.">
        <title>Acidipila dinghuensis sp. nov., an acidobacterium isolated from forest soil.</title>
        <authorList>
            <person name="Jiang Y.W."/>
            <person name="Wang J."/>
            <person name="Chen M.H."/>
            <person name="Lv Y.Y."/>
            <person name="Qiu L.H."/>
        </authorList>
    </citation>
    <scope>NUCLEOTIDE SEQUENCE [LARGE SCALE GENOMIC DNA]</scope>
    <source>
        <strain evidence="2 3">DHOF10</strain>
    </source>
</reference>
<dbReference type="RefSeq" id="WP_129207079.1">
    <property type="nucleotide sequence ID" value="NZ_BMGU01000001.1"/>
</dbReference>
<dbReference type="Pfam" id="PF04993">
    <property type="entry name" value="TfoX_N"/>
    <property type="match status" value="1"/>
</dbReference>
<evidence type="ECO:0000259" key="1">
    <source>
        <dbReference type="Pfam" id="PF04993"/>
    </source>
</evidence>
<evidence type="ECO:0000313" key="2">
    <source>
        <dbReference type="EMBL" id="RXS97300.1"/>
    </source>
</evidence>
<dbReference type="AlphaFoldDB" id="A0A4Q1SJ64"/>
<accession>A0A4Q1SJ64</accession>
<keyword evidence="3" id="KW-1185">Reference proteome</keyword>
<proteinExistence type="predicted"/>
<gene>
    <name evidence="2" type="ORF">ESZ00_05165</name>
</gene>
<dbReference type="Gene3D" id="3.30.1460.30">
    <property type="entry name" value="YgaC/TfoX-N like chaperone"/>
    <property type="match status" value="1"/>
</dbReference>
<dbReference type="EMBL" id="SDMK01000001">
    <property type="protein sequence ID" value="RXS97300.1"/>
    <property type="molecule type" value="Genomic_DNA"/>
</dbReference>
<feature type="domain" description="TfoX N-terminal" evidence="1">
    <location>
        <begin position="20"/>
        <end position="102"/>
    </location>
</feature>
<dbReference type="InterPro" id="IPR007076">
    <property type="entry name" value="TfoX_N"/>
</dbReference>